<keyword evidence="6" id="KW-0472">Membrane</keyword>
<evidence type="ECO:0000259" key="8">
    <source>
        <dbReference type="Pfam" id="PF02470"/>
    </source>
</evidence>
<dbReference type="InterPro" id="IPR003399">
    <property type="entry name" value="Mce/MlaD"/>
</dbReference>
<feature type="domain" description="Mce/MlaD" evidence="8">
    <location>
        <begin position="71"/>
        <end position="162"/>
    </location>
</feature>
<dbReference type="InterPro" id="IPR051800">
    <property type="entry name" value="PqiA-PqiB_transport"/>
</dbReference>
<dbReference type="PANTHER" id="PTHR30462">
    <property type="entry name" value="INTERMEMBRANE TRANSPORT PROTEIN PQIB-RELATED"/>
    <property type="match status" value="1"/>
</dbReference>
<feature type="domain" description="Mce/MlaD" evidence="8">
    <location>
        <begin position="324"/>
        <end position="417"/>
    </location>
</feature>
<evidence type="ECO:0000256" key="2">
    <source>
        <dbReference type="ARBA" id="ARBA00022475"/>
    </source>
</evidence>
<comment type="subcellular location">
    <subcellularLocation>
        <location evidence="1">Cell inner membrane</location>
    </subcellularLocation>
</comment>
<evidence type="ECO:0000256" key="6">
    <source>
        <dbReference type="ARBA" id="ARBA00023136"/>
    </source>
</evidence>
<reference evidence="9" key="1">
    <citation type="journal article" date="2020" name="mSystems">
        <title>Genome- and Community-Level Interaction Insights into Carbon Utilization and Element Cycling Functions of Hydrothermarchaeota in Hydrothermal Sediment.</title>
        <authorList>
            <person name="Zhou Z."/>
            <person name="Liu Y."/>
            <person name="Xu W."/>
            <person name="Pan J."/>
            <person name="Luo Z.H."/>
            <person name="Li M."/>
        </authorList>
    </citation>
    <scope>NUCLEOTIDE SEQUENCE</scope>
    <source>
        <strain evidence="9">SpSt-997</strain>
    </source>
</reference>
<organism evidence="9">
    <name type="scientific">Acidicaldus sp</name>
    <dbReference type="NCBI Taxonomy" id="1872105"/>
    <lineage>
        <taxon>Bacteria</taxon>
        <taxon>Pseudomonadati</taxon>
        <taxon>Pseudomonadota</taxon>
        <taxon>Alphaproteobacteria</taxon>
        <taxon>Acetobacterales</taxon>
        <taxon>Acetobacteraceae</taxon>
        <taxon>Acidicaldus</taxon>
    </lineage>
</organism>
<keyword evidence="2" id="KW-1003">Cell membrane</keyword>
<evidence type="ECO:0000313" key="9">
    <source>
        <dbReference type="EMBL" id="HGC42213.1"/>
    </source>
</evidence>
<dbReference type="AlphaFoldDB" id="A0A8J4H9C7"/>
<evidence type="ECO:0000256" key="5">
    <source>
        <dbReference type="ARBA" id="ARBA00022989"/>
    </source>
</evidence>
<dbReference type="PANTHER" id="PTHR30462:SF0">
    <property type="entry name" value="INTERMEMBRANE TRANSPORT PROTEIN YEBT"/>
    <property type="match status" value="1"/>
</dbReference>
<dbReference type="EMBL" id="DTQM01000062">
    <property type="protein sequence ID" value="HGC42213.1"/>
    <property type="molecule type" value="Genomic_DNA"/>
</dbReference>
<evidence type="ECO:0000256" key="7">
    <source>
        <dbReference type="SAM" id="MobiDB-lite"/>
    </source>
</evidence>
<keyword evidence="5" id="KW-1133">Transmembrane helix</keyword>
<comment type="caution">
    <text evidence="9">The sequence shown here is derived from an EMBL/GenBank/DDBJ whole genome shotgun (WGS) entry which is preliminary data.</text>
</comment>
<dbReference type="Pfam" id="PF02470">
    <property type="entry name" value="MlaD"/>
    <property type="match status" value="3"/>
</dbReference>
<sequence length="590" mass="62634">MGYGAAQSAPAAARRGRGRALSDAIGPDQGEAALPPPELEPAPRLSLIWVIPLVAAAIALWLGWRTLSEEGPVVTLSFKTADGLTPGQTRVKHKAVDLGTVRSIRLSADMSHVVVEVRMRREATPILTDHARFWVVRPRLTPSSVSGLETLVSGSYIEIDPGPPGGTTARRFTGLEQPPAIRSDEPGRTYVLHTAKLGSLGIGSPVLFRDAQVGEVLGYDLGAPGGEAVVRVFVRAPYDGYIREGSYFWNESGLAITAGAEGIHLELQSLQALLAGAVAFATPPEARTKPLAAAGSDFPLYSDEKAALSARYTNTIALLVRFQGSVRGLAVGAPVEIFGIQIGEVTEVKLQYDFVKKTLDVPVRFSVQPDRISAPGAPPTTPERALESLRALSAKGLRAQLRTANYLTGQLYIALDFFADAKPAEISESDGAIVIASQPSDLESLTHMLDTVGRKLDAVPIERIAGNLDATLAALNTIANGPELKAALSASAATMATAQSLLHRVDTDATPALKRLPALSAELQATLDHANRLMIGMEAGYGGASPLPRDLERLITQMNEAARAIRTLADLLDQHPEALVRGRNGTVQER</sequence>
<name>A0A8J4H9C7_9PROT</name>
<keyword evidence="3" id="KW-0997">Cell inner membrane</keyword>
<evidence type="ECO:0000256" key="3">
    <source>
        <dbReference type="ARBA" id="ARBA00022519"/>
    </source>
</evidence>
<protein>
    <submittedName>
        <fullName evidence="9">MCE family protein</fullName>
    </submittedName>
</protein>
<dbReference type="GO" id="GO:0005886">
    <property type="term" value="C:plasma membrane"/>
    <property type="evidence" value="ECO:0007669"/>
    <property type="project" value="UniProtKB-SubCell"/>
</dbReference>
<evidence type="ECO:0000256" key="1">
    <source>
        <dbReference type="ARBA" id="ARBA00004533"/>
    </source>
</evidence>
<evidence type="ECO:0000256" key="4">
    <source>
        <dbReference type="ARBA" id="ARBA00022692"/>
    </source>
</evidence>
<feature type="region of interest" description="Disordered" evidence="7">
    <location>
        <begin position="1"/>
        <end position="37"/>
    </location>
</feature>
<keyword evidence="4" id="KW-0812">Transmembrane</keyword>
<accession>A0A8J4H9C7</accession>
<feature type="domain" description="Mce/MlaD" evidence="8">
    <location>
        <begin position="187"/>
        <end position="247"/>
    </location>
</feature>
<proteinExistence type="predicted"/>
<feature type="compositionally biased region" description="Low complexity" evidence="7">
    <location>
        <begin position="1"/>
        <end position="13"/>
    </location>
</feature>
<gene>
    <name evidence="9" type="ORF">ENY07_03180</name>
</gene>